<reference evidence="3 4" key="1">
    <citation type="journal article" date="2018" name="Nat. Ecol. Evol.">
        <title>Genomic signatures of mitonuclear coevolution across populations of Tigriopus californicus.</title>
        <authorList>
            <person name="Barreto F.S."/>
            <person name="Watson E.T."/>
            <person name="Lima T.G."/>
            <person name="Willett C.S."/>
            <person name="Edmands S."/>
            <person name="Li W."/>
            <person name="Burton R.S."/>
        </authorList>
    </citation>
    <scope>NUCLEOTIDE SEQUENCE [LARGE SCALE GENOMIC DNA]</scope>
    <source>
        <strain evidence="3 4">San Diego</strain>
    </source>
</reference>
<dbReference type="STRING" id="6832.A0A553NVV1"/>
<name>A0A553NVV1_TIGCA</name>
<proteinExistence type="predicted"/>
<evidence type="ECO:0000259" key="2">
    <source>
        <dbReference type="Pfam" id="PF11817"/>
    </source>
</evidence>
<accession>A0A553NVV1</accession>
<evidence type="ECO:0000259" key="1">
    <source>
        <dbReference type="Pfam" id="PF07919"/>
    </source>
</evidence>
<dbReference type="OMA" id="QGEWFPT"/>
<dbReference type="AlphaFoldDB" id="A0A553NVV1"/>
<protein>
    <recommendedName>
        <fullName evidence="5">Trafficking protein particle complex subunit 11</fullName>
    </recommendedName>
</protein>
<dbReference type="EMBL" id="VCGU01000010">
    <property type="protein sequence ID" value="TRY69565.1"/>
    <property type="molecule type" value="Genomic_DNA"/>
</dbReference>
<dbReference type="GO" id="GO:0005737">
    <property type="term" value="C:cytoplasm"/>
    <property type="evidence" value="ECO:0007669"/>
    <property type="project" value="TreeGrafter"/>
</dbReference>
<keyword evidence="4" id="KW-1185">Reference proteome</keyword>
<sequence>MELSLPACLTGTPQGLVSLVGLRDYPQIMEHFRAENRSLDRVPLHFMPEDKLEWPQLKAKRSNYEWFIPKGILKRNWMTKHLWQIPSVVVIFMELDWSGPNFLEKKAECASRVQSVRSTLAGRATKLAVVLIQNAAANPVDEGVATEKAASVCSECELSARSLFVLPVKDDNLSGYILRLETAFYELSQNYYHQEIRGIKAHRDHLNKTTHLYLFVRHQFKAGFLNELKRDFHAAYKHYGQAYSLLMEVRATDTNIMEVKTVAGFISYKICKLGFRLNLPRDAISQFRKHMDIFQQKVGMEALVFEHKGWQSKQSEYFADVFKEAIMNGLPAIQTQHPGLYYQQAAQFAIGRREVAEELCSNLAAYPQPDPLASKDSLEFYGQRPWRPGKVALEAPDMDIENTGIQALLHHEKEQVQHSEIIIALLEKSIEQFSVYKSPRSQSHLRVTMAEELKSAQRYKESLDLLHEVMNHYRAEGWRPLLDAVLSLAVKCAFLLADVSEYVRLSLDLASVESAVGEDEKARIMQNVANILEENHPKVPAAEPGLTSKAERAAVGEATRKWAERLAKAGELDPIVVDLGQNPSAIQCKTLFVSSSCKADERVTFEVFVLNGGPAPLPLSKVDVITSNSNYKLNWSGFELVEPKRTFEKRFSFLPQEEDVNRSVQVKKVNMTIGHPVNSLQVVLSCAKSVKVKKENPFLANFIIPPKPKVVMPLSGDEVDGANFAIDLIEEVSTVHIKQRDPLVSMKLDYTSPVMVGEWFQIKILLHNHEVDSKAQGLEVFAALVEAHDPLIADTTRLTFDPKANDQEDLKTPSTDDKTFQDPLIKRLGDLNVDGQDSISLYVKASTTGFRGVTITTKYSVSVGDPLANCQSQISETLKLETIEPFQLDYSIQSIRMNTIKKVFTDETFLLCPQVKSITHHGIAILDSNVDIRPPMQLFNPTPSQLSQTNLYHHSIGQELYPLIVRRENLLSGLDVQELVVGKYTLKWCREGNEAQPHLASTTSFELPTVPVHLSSIFVSCDHPAFGRARSPFTLTYNLFNRTEKVQEYTLTIETSEAFMMSGNKQLSLKVFPMRTHSLSYILYPLVAGDNVTLPTLRLSSARVAQVQDANEVLDRLLPKTIVILPKTRVEEGSKAVDGVDSGEAFFDHVDVVSVKNGPFVMGAKLKAAS</sequence>
<evidence type="ECO:0008006" key="5">
    <source>
        <dbReference type="Google" id="ProtNLM"/>
    </source>
</evidence>
<dbReference type="OrthoDB" id="6278596at2759"/>
<dbReference type="Pfam" id="PF11817">
    <property type="entry name" value="Foie-gras_1"/>
    <property type="match status" value="1"/>
</dbReference>
<gene>
    <name evidence="3" type="ORF">TCAL_07632</name>
</gene>
<dbReference type="Proteomes" id="UP000318571">
    <property type="component" value="Chromosome 1"/>
</dbReference>
<dbReference type="Pfam" id="PF07919">
    <property type="entry name" value="Gryzun"/>
    <property type="match status" value="1"/>
</dbReference>
<feature type="domain" description="Trafficking protein particle complex subunit 11" evidence="2">
    <location>
        <begin position="255"/>
        <end position="511"/>
    </location>
</feature>
<dbReference type="InterPro" id="IPR021773">
    <property type="entry name" value="TPC11"/>
</dbReference>
<feature type="domain" description="Gryzun putative trafficking through Golgi" evidence="1">
    <location>
        <begin position="985"/>
        <end position="1093"/>
    </location>
</feature>
<comment type="caution">
    <text evidence="3">The sequence shown here is derived from an EMBL/GenBank/DDBJ whole genome shotgun (WGS) entry which is preliminary data.</text>
</comment>
<dbReference type="PANTHER" id="PTHR14374">
    <property type="entry name" value="FOIE GRAS"/>
    <property type="match status" value="1"/>
</dbReference>
<evidence type="ECO:0000313" key="4">
    <source>
        <dbReference type="Proteomes" id="UP000318571"/>
    </source>
</evidence>
<organism evidence="3 4">
    <name type="scientific">Tigriopus californicus</name>
    <name type="common">Marine copepod</name>
    <dbReference type="NCBI Taxonomy" id="6832"/>
    <lineage>
        <taxon>Eukaryota</taxon>
        <taxon>Metazoa</taxon>
        <taxon>Ecdysozoa</taxon>
        <taxon>Arthropoda</taxon>
        <taxon>Crustacea</taxon>
        <taxon>Multicrustacea</taxon>
        <taxon>Hexanauplia</taxon>
        <taxon>Copepoda</taxon>
        <taxon>Harpacticoida</taxon>
        <taxon>Harpacticidae</taxon>
        <taxon>Tigriopus</taxon>
    </lineage>
</organism>
<evidence type="ECO:0000313" key="3">
    <source>
        <dbReference type="EMBL" id="TRY69565.1"/>
    </source>
</evidence>
<dbReference type="InterPro" id="IPR012880">
    <property type="entry name" value="Gryzun"/>
</dbReference>
<dbReference type="PANTHER" id="PTHR14374:SF0">
    <property type="entry name" value="TRAFFICKING PROTEIN PARTICLE COMPLEX SUBUNIT 11"/>
    <property type="match status" value="1"/>
</dbReference>